<comment type="caution">
    <text evidence="4">The sequence shown here is derived from an EMBL/GenBank/DDBJ whole genome shotgun (WGS) entry which is preliminary data.</text>
</comment>
<feature type="domain" description="AB hydrolase-1" evidence="3">
    <location>
        <begin position="33"/>
        <end position="287"/>
    </location>
</feature>
<dbReference type="GO" id="GO:0016042">
    <property type="term" value="P:lipid catabolic process"/>
    <property type="evidence" value="ECO:0007669"/>
    <property type="project" value="UniProtKB-KW"/>
</dbReference>
<evidence type="ECO:0000256" key="2">
    <source>
        <dbReference type="ARBA" id="ARBA00023098"/>
    </source>
</evidence>
<dbReference type="EMBL" id="QHKO01000017">
    <property type="protein sequence ID" value="RAL20018.1"/>
    <property type="molecule type" value="Genomic_DNA"/>
</dbReference>
<gene>
    <name evidence="4" type="ORF">DL240_19115</name>
</gene>
<dbReference type="OrthoDB" id="5487895at2"/>
<dbReference type="SUPFAM" id="SSF53474">
    <property type="entry name" value="alpha/beta-Hydrolases"/>
    <property type="match status" value="1"/>
</dbReference>
<dbReference type="RefSeq" id="WP_111731498.1">
    <property type="nucleotide sequence ID" value="NZ_QHKO01000017.1"/>
</dbReference>
<accession>A0A328C0B4</accession>
<dbReference type="Proteomes" id="UP000249169">
    <property type="component" value="Unassembled WGS sequence"/>
</dbReference>
<dbReference type="Gene3D" id="3.40.50.1820">
    <property type="entry name" value="alpha/beta hydrolase"/>
    <property type="match status" value="1"/>
</dbReference>
<keyword evidence="2" id="KW-0443">Lipid metabolism</keyword>
<reference evidence="4 5" key="1">
    <citation type="submission" date="2018-05" db="EMBL/GenBank/DDBJ databases">
        <title>Lujinxingia marina gen. nov. sp. nov., a new facultative anaerobic member of the class Deltaproteobacteria, and proposal of Lujinxingaceae fam. nov.</title>
        <authorList>
            <person name="Li C.-M."/>
        </authorList>
    </citation>
    <scope>NUCLEOTIDE SEQUENCE [LARGE SCALE GENOMIC DNA]</scope>
    <source>
        <strain evidence="4 5">B210</strain>
    </source>
</reference>
<organism evidence="4 5">
    <name type="scientific">Lujinxingia litoralis</name>
    <dbReference type="NCBI Taxonomy" id="2211119"/>
    <lineage>
        <taxon>Bacteria</taxon>
        <taxon>Deltaproteobacteria</taxon>
        <taxon>Bradymonadales</taxon>
        <taxon>Lujinxingiaceae</taxon>
        <taxon>Lujinxingia</taxon>
    </lineage>
</organism>
<dbReference type="Pfam" id="PF00561">
    <property type="entry name" value="Abhydrolase_1"/>
    <property type="match status" value="1"/>
</dbReference>
<dbReference type="PANTHER" id="PTHR11005">
    <property type="entry name" value="LYSOSOMAL ACID LIPASE-RELATED"/>
    <property type="match status" value="1"/>
</dbReference>
<evidence type="ECO:0000313" key="4">
    <source>
        <dbReference type="EMBL" id="RAL20018.1"/>
    </source>
</evidence>
<sequence length="338" mass="37362">MHIDVFRLNNGQGWDLHLKRFSDPQTLVPGRRPVLMIPGYAMNTFILSFHPGGPSMVEHLVARGFEVWTANLRGQGDARRRWPGVEDHGFKELALVDLPQVRDFVLTESLLEPDALDLVGCSLGATVIYAYLAHHPREHHVGSVISIGGPLRWTHSHPLVRLVLASPGLAGAVPVRGTRRMARLALPLARRFPGLLQLYLNPEIIDLDAADELIKTIDDPSRRLTRQIAHWLKARDLVVDGLNVSDALDQVDVPLMCVLANQDGIVPPPAALSVFDHIASRQIEVVRVGDARYPHAHADLFISHGAREAVFEPMAAWLQGRYESAPPTQPADTEHSNA</sequence>
<dbReference type="InterPro" id="IPR000073">
    <property type="entry name" value="AB_hydrolase_1"/>
</dbReference>
<name>A0A328C0B4_9DELT</name>
<evidence type="ECO:0000313" key="5">
    <source>
        <dbReference type="Proteomes" id="UP000249169"/>
    </source>
</evidence>
<proteinExistence type="predicted"/>
<keyword evidence="5" id="KW-1185">Reference proteome</keyword>
<dbReference type="InterPro" id="IPR029058">
    <property type="entry name" value="AB_hydrolase_fold"/>
</dbReference>
<evidence type="ECO:0000256" key="1">
    <source>
        <dbReference type="ARBA" id="ARBA00022963"/>
    </source>
</evidence>
<protein>
    <recommendedName>
        <fullName evidence="3">AB hydrolase-1 domain-containing protein</fullName>
    </recommendedName>
</protein>
<dbReference type="AlphaFoldDB" id="A0A328C0B4"/>
<keyword evidence="1" id="KW-0442">Lipid degradation</keyword>
<evidence type="ECO:0000259" key="3">
    <source>
        <dbReference type="Pfam" id="PF00561"/>
    </source>
</evidence>